<dbReference type="GeneID" id="18923878"/>
<keyword evidence="2" id="KW-0732">Signal</keyword>
<evidence type="ECO:0008006" key="5">
    <source>
        <dbReference type="Google" id="ProtNLM"/>
    </source>
</evidence>
<name>F4RXP3_MELLP</name>
<reference evidence="4" key="1">
    <citation type="journal article" date="2011" name="Proc. Natl. Acad. Sci. U.S.A.">
        <title>Obligate biotrophy features unraveled by the genomic analysis of rust fungi.</title>
        <authorList>
            <person name="Duplessis S."/>
            <person name="Cuomo C.A."/>
            <person name="Lin Y.-C."/>
            <person name="Aerts A."/>
            <person name="Tisserant E."/>
            <person name="Veneault-Fourrey C."/>
            <person name="Joly D.L."/>
            <person name="Hacquard S."/>
            <person name="Amselem J."/>
            <person name="Cantarel B.L."/>
            <person name="Chiu R."/>
            <person name="Coutinho P.M."/>
            <person name="Feau N."/>
            <person name="Field M."/>
            <person name="Frey P."/>
            <person name="Gelhaye E."/>
            <person name="Goldberg J."/>
            <person name="Grabherr M.G."/>
            <person name="Kodira C.D."/>
            <person name="Kohler A."/>
            <person name="Kuees U."/>
            <person name="Lindquist E.A."/>
            <person name="Lucas S.M."/>
            <person name="Mago R."/>
            <person name="Mauceli E."/>
            <person name="Morin E."/>
            <person name="Murat C."/>
            <person name="Pangilinan J.L."/>
            <person name="Park R."/>
            <person name="Pearson M."/>
            <person name="Quesneville H."/>
            <person name="Rouhier N."/>
            <person name="Sakthikumar S."/>
            <person name="Salamov A.A."/>
            <person name="Schmutz J."/>
            <person name="Selles B."/>
            <person name="Shapiro H."/>
            <person name="Tanguay P."/>
            <person name="Tuskan G.A."/>
            <person name="Henrissat B."/>
            <person name="Van de Peer Y."/>
            <person name="Rouze P."/>
            <person name="Ellis J.G."/>
            <person name="Dodds P.N."/>
            <person name="Schein J.E."/>
            <person name="Zhong S."/>
            <person name="Hamelin R.C."/>
            <person name="Grigoriev I.V."/>
            <person name="Szabo L.J."/>
            <person name="Martin F."/>
        </authorList>
    </citation>
    <scope>NUCLEOTIDE SEQUENCE [LARGE SCALE GENOMIC DNA]</scope>
    <source>
        <strain evidence="4">98AG31 / pathotype 3-4-7</strain>
    </source>
</reference>
<evidence type="ECO:0000313" key="4">
    <source>
        <dbReference type="Proteomes" id="UP000001072"/>
    </source>
</evidence>
<evidence type="ECO:0000313" key="3">
    <source>
        <dbReference type="EMBL" id="EGG02862.1"/>
    </source>
</evidence>
<dbReference type="EMBL" id="GL883128">
    <property type="protein sequence ID" value="EGG02862.1"/>
    <property type="molecule type" value="Genomic_DNA"/>
</dbReference>
<feature type="compositionally biased region" description="Basic and acidic residues" evidence="1">
    <location>
        <begin position="126"/>
        <end position="136"/>
    </location>
</feature>
<organism evidence="4">
    <name type="scientific">Melampsora larici-populina (strain 98AG31 / pathotype 3-4-7)</name>
    <name type="common">Poplar leaf rust fungus</name>
    <dbReference type="NCBI Taxonomy" id="747676"/>
    <lineage>
        <taxon>Eukaryota</taxon>
        <taxon>Fungi</taxon>
        <taxon>Dikarya</taxon>
        <taxon>Basidiomycota</taxon>
        <taxon>Pucciniomycotina</taxon>
        <taxon>Pucciniomycetes</taxon>
        <taxon>Pucciniales</taxon>
        <taxon>Melampsoraceae</taxon>
        <taxon>Melampsora</taxon>
    </lineage>
</organism>
<evidence type="ECO:0000256" key="1">
    <source>
        <dbReference type="SAM" id="MobiDB-lite"/>
    </source>
</evidence>
<feature type="compositionally biased region" description="Polar residues" evidence="1">
    <location>
        <begin position="111"/>
        <end position="122"/>
    </location>
</feature>
<feature type="region of interest" description="Disordered" evidence="1">
    <location>
        <begin position="81"/>
        <end position="136"/>
    </location>
</feature>
<feature type="signal peptide" evidence="2">
    <location>
        <begin position="1"/>
        <end position="26"/>
    </location>
</feature>
<keyword evidence="4" id="KW-1185">Reference proteome</keyword>
<dbReference type="AlphaFoldDB" id="F4RXP3"/>
<accession>F4RXP3</accession>
<evidence type="ECO:0000256" key="2">
    <source>
        <dbReference type="SAM" id="SignalP"/>
    </source>
</evidence>
<gene>
    <name evidence="3" type="ORF">MELLADRAFT_109803</name>
</gene>
<dbReference type="VEuPathDB" id="FungiDB:MELLADRAFT_109803"/>
<dbReference type="HOGENOM" id="CLU_576298_0_0_1"/>
<dbReference type="OrthoDB" id="10386790at2759"/>
<feature type="chain" id="PRO_5003315590" description="Secreted protein" evidence="2">
    <location>
        <begin position="27"/>
        <end position="474"/>
    </location>
</feature>
<dbReference type="Proteomes" id="UP000001072">
    <property type="component" value="Unassembled WGS sequence"/>
</dbReference>
<sequence>MSRISARFSFLYLLEILIWNIQNIESTPTIARSRTQYLPKLAEDLKSGNSMSGSSTIQRISLDMKGKGVMPDISDLTAASTFRTMPPSPVSAHISQMNRKLSPKPPKIPNKRSSGTKVNAKSNLGEARRASSNKEVEEASRKWEMDFRTSITSWYHGSSLGERDYATTRGIRQSQLSKQLEDAVPGIEARKAIQAYSYSTITDLRPLEPIFKFLLQPEGSTKSKLDGIELLSLLVSHTELSMRYTRTKLNVGIEMADKCLQFQNLFLRITNLYHDNKEIYQHAALAHTILTRTLNRFWRYTYPDLMKIADLGTDWSSASRADISRLKSMDVKSNRARRKIDRYNLVIRVSFAKIEGGLKLRRDPAILSTDLSALKPLIEILTKEEGNTNSRVEIATLIAYLAEDTMDLTLTIKNPEQIKRLRERLQSFRALLEPFSLPQNSYLQGYQKIVSSTYDRLEKRIGKTWATGNVKASR</sequence>
<dbReference type="RefSeq" id="XP_007413975.1">
    <property type="nucleotide sequence ID" value="XM_007413913.1"/>
</dbReference>
<protein>
    <recommendedName>
        <fullName evidence="5">Secreted protein</fullName>
    </recommendedName>
</protein>
<dbReference type="KEGG" id="mlr:MELLADRAFT_109803"/>
<dbReference type="InParanoid" id="F4RXP3"/>
<proteinExistence type="predicted"/>